<proteinExistence type="inferred from homology"/>
<dbReference type="GO" id="GO:0005794">
    <property type="term" value="C:Golgi apparatus"/>
    <property type="evidence" value="ECO:0007669"/>
    <property type="project" value="TreeGrafter"/>
</dbReference>
<reference evidence="10 11" key="1">
    <citation type="submission" date="2022-01" db="EMBL/GenBank/DDBJ databases">
        <authorList>
            <person name="Xiong W."/>
            <person name="Schranz E."/>
        </authorList>
    </citation>
    <scope>NUCLEOTIDE SEQUENCE [LARGE SCALE GENOMIC DNA]</scope>
</reference>
<dbReference type="Proteomes" id="UP001157418">
    <property type="component" value="Unassembled WGS sequence"/>
</dbReference>
<evidence type="ECO:0000256" key="8">
    <source>
        <dbReference type="RuleBase" id="RU079119"/>
    </source>
</evidence>
<evidence type="ECO:0000256" key="4">
    <source>
        <dbReference type="ARBA" id="ARBA00022692"/>
    </source>
</evidence>
<dbReference type="GO" id="GO:0019706">
    <property type="term" value="F:protein-cysteine S-palmitoyltransferase activity"/>
    <property type="evidence" value="ECO:0007669"/>
    <property type="project" value="UniProtKB-EC"/>
</dbReference>
<gene>
    <name evidence="10" type="ORF">LVIROSA_LOCUS9939</name>
</gene>
<evidence type="ECO:0000313" key="11">
    <source>
        <dbReference type="Proteomes" id="UP001157418"/>
    </source>
</evidence>
<feature type="transmembrane region" description="Helical" evidence="8">
    <location>
        <begin position="12"/>
        <end position="32"/>
    </location>
</feature>
<comment type="similarity">
    <text evidence="2 8">Belongs to the DHHC palmitoyltransferase family.</text>
</comment>
<dbReference type="PROSITE" id="PS50216">
    <property type="entry name" value="DHHC"/>
    <property type="match status" value="1"/>
</dbReference>
<comment type="caution">
    <text evidence="10">The sequence shown here is derived from an EMBL/GenBank/DDBJ whole genome shotgun (WGS) entry which is preliminary data.</text>
</comment>
<comment type="domain">
    <text evidence="8">The DHHC domain is required for palmitoyltransferase activity.</text>
</comment>
<dbReference type="PANTHER" id="PTHR22883">
    <property type="entry name" value="ZINC FINGER DHHC DOMAIN CONTAINING PROTEIN"/>
    <property type="match status" value="1"/>
</dbReference>
<keyword evidence="3 8" id="KW-0808">Transferase</keyword>
<organism evidence="10 11">
    <name type="scientific">Lactuca virosa</name>
    <dbReference type="NCBI Taxonomy" id="75947"/>
    <lineage>
        <taxon>Eukaryota</taxon>
        <taxon>Viridiplantae</taxon>
        <taxon>Streptophyta</taxon>
        <taxon>Embryophyta</taxon>
        <taxon>Tracheophyta</taxon>
        <taxon>Spermatophyta</taxon>
        <taxon>Magnoliopsida</taxon>
        <taxon>eudicotyledons</taxon>
        <taxon>Gunneridae</taxon>
        <taxon>Pentapetalae</taxon>
        <taxon>asterids</taxon>
        <taxon>campanulids</taxon>
        <taxon>Asterales</taxon>
        <taxon>Asteraceae</taxon>
        <taxon>Cichorioideae</taxon>
        <taxon>Cichorieae</taxon>
        <taxon>Lactucinae</taxon>
        <taxon>Lactuca</taxon>
    </lineage>
</organism>
<comment type="subcellular location">
    <subcellularLocation>
        <location evidence="1">Endomembrane system</location>
        <topology evidence="1">Multi-pass membrane protein</topology>
    </subcellularLocation>
</comment>
<evidence type="ECO:0000256" key="3">
    <source>
        <dbReference type="ARBA" id="ARBA00022679"/>
    </source>
</evidence>
<feature type="transmembrane region" description="Helical" evidence="8">
    <location>
        <begin position="44"/>
        <end position="66"/>
    </location>
</feature>
<evidence type="ECO:0000256" key="1">
    <source>
        <dbReference type="ARBA" id="ARBA00004127"/>
    </source>
</evidence>
<dbReference type="EMBL" id="CAKMRJ010001112">
    <property type="protein sequence ID" value="CAH1422618.1"/>
    <property type="molecule type" value="Genomic_DNA"/>
</dbReference>
<dbReference type="InterPro" id="IPR001594">
    <property type="entry name" value="Palmitoyltrfase_DHHC"/>
</dbReference>
<keyword evidence="6 8" id="KW-0472">Membrane</keyword>
<dbReference type="InterPro" id="IPR039859">
    <property type="entry name" value="PFA4/ZDH16/20/ERF2-like"/>
</dbReference>
<accession>A0AAU9M3P4</accession>
<protein>
    <recommendedName>
        <fullName evidence="8">S-acyltransferase</fullName>
        <ecNumber evidence="8">2.3.1.225</ecNumber>
    </recommendedName>
    <alternativeName>
        <fullName evidence="8">Palmitoyltransferase</fullName>
    </alternativeName>
</protein>
<evidence type="ECO:0000256" key="6">
    <source>
        <dbReference type="ARBA" id="ARBA00023136"/>
    </source>
</evidence>
<dbReference type="AlphaFoldDB" id="A0AAU9M3P4"/>
<name>A0AAU9M3P4_9ASTR</name>
<sequence length="213" mass="24215">MDLLFSFLEPTRSHSALLAGYFSKVMICLMLWKTVPLMNYVQDLLYYTKLLIKIFPLSSILASNLVKANAIVGLWGWTFVTLSIASLLMFIRCSSKDPGYVNMSGGIKNIDDAEIIRPIRSKHCPACKRCVEQFDHHCPWISNCVGKLMGNILYYYWRAHTIVVTKDGISLQLGSVPFTVIFFLENFNSSIVFHVWAVLKLGFLEKGMLLLMC</sequence>
<feature type="domain" description="Palmitoyltransferase DHHC" evidence="9">
    <location>
        <begin position="114"/>
        <end position="157"/>
    </location>
</feature>
<feature type="transmembrane region" description="Helical" evidence="8">
    <location>
        <begin position="72"/>
        <end position="91"/>
    </location>
</feature>
<dbReference type="PANTHER" id="PTHR22883:SF443">
    <property type="entry name" value="S-ACYLTRANSFERASE"/>
    <property type="match status" value="1"/>
</dbReference>
<evidence type="ECO:0000313" key="10">
    <source>
        <dbReference type="EMBL" id="CAH1422618.1"/>
    </source>
</evidence>
<dbReference type="Pfam" id="PF01529">
    <property type="entry name" value="DHHC"/>
    <property type="match status" value="1"/>
</dbReference>
<evidence type="ECO:0000256" key="2">
    <source>
        <dbReference type="ARBA" id="ARBA00008574"/>
    </source>
</evidence>
<evidence type="ECO:0000259" key="9">
    <source>
        <dbReference type="Pfam" id="PF01529"/>
    </source>
</evidence>
<keyword evidence="4 8" id="KW-0812">Transmembrane</keyword>
<evidence type="ECO:0000256" key="5">
    <source>
        <dbReference type="ARBA" id="ARBA00022989"/>
    </source>
</evidence>
<dbReference type="GO" id="GO:0006612">
    <property type="term" value="P:protein targeting to membrane"/>
    <property type="evidence" value="ECO:0007669"/>
    <property type="project" value="TreeGrafter"/>
</dbReference>
<evidence type="ECO:0000256" key="7">
    <source>
        <dbReference type="ARBA" id="ARBA00023315"/>
    </source>
</evidence>
<keyword evidence="5 8" id="KW-1133">Transmembrane helix</keyword>
<dbReference type="GO" id="GO:0005783">
    <property type="term" value="C:endoplasmic reticulum"/>
    <property type="evidence" value="ECO:0007669"/>
    <property type="project" value="TreeGrafter"/>
</dbReference>
<keyword evidence="7 8" id="KW-0012">Acyltransferase</keyword>
<dbReference type="EC" id="2.3.1.225" evidence="8"/>
<comment type="catalytic activity">
    <reaction evidence="8">
        <text>L-cysteinyl-[protein] + hexadecanoyl-CoA = S-hexadecanoyl-L-cysteinyl-[protein] + CoA</text>
        <dbReference type="Rhea" id="RHEA:36683"/>
        <dbReference type="Rhea" id="RHEA-COMP:10131"/>
        <dbReference type="Rhea" id="RHEA-COMP:11032"/>
        <dbReference type="ChEBI" id="CHEBI:29950"/>
        <dbReference type="ChEBI" id="CHEBI:57287"/>
        <dbReference type="ChEBI" id="CHEBI:57379"/>
        <dbReference type="ChEBI" id="CHEBI:74151"/>
        <dbReference type="EC" id="2.3.1.225"/>
    </reaction>
</comment>
<keyword evidence="11" id="KW-1185">Reference proteome</keyword>